<evidence type="ECO:0000256" key="2">
    <source>
        <dbReference type="ARBA" id="ARBA00023125"/>
    </source>
</evidence>
<organism evidence="5 6">
    <name type="scientific">Neoaquamicrobium sediminum</name>
    <dbReference type="NCBI Taxonomy" id="1849104"/>
    <lineage>
        <taxon>Bacteria</taxon>
        <taxon>Pseudomonadati</taxon>
        <taxon>Pseudomonadota</taxon>
        <taxon>Alphaproteobacteria</taxon>
        <taxon>Hyphomicrobiales</taxon>
        <taxon>Phyllobacteriaceae</taxon>
        <taxon>Neoaquamicrobium</taxon>
    </lineage>
</organism>
<dbReference type="PANTHER" id="PTHR43537:SF5">
    <property type="entry name" value="UXU OPERON TRANSCRIPTIONAL REGULATOR"/>
    <property type="match status" value="1"/>
</dbReference>
<comment type="caution">
    <text evidence="5">The sequence shown here is derived from an EMBL/GenBank/DDBJ whole genome shotgun (WGS) entry which is preliminary data.</text>
</comment>
<gene>
    <name evidence="5" type="ORF">V1479_18605</name>
</gene>
<keyword evidence="1" id="KW-0805">Transcription regulation</keyword>
<sequence>MTTGNTPLVVTPPKRRKRSDMLAARIRDLISQRGLSPGDRIPQEWLAEEEMKASKGTVREAMKALETQGLIKTRTGPGGGAFVTALSGEQAMDLLSNLFLFNQPGIADIYALRKLLEPELAASLAGKLDEQGSTALQATIRLYENEPKTAEEEFRQRIAELDFHSVLASLAENQLLGFVCVFLQTLLRDLTECRAIYAEPNPQLRETALNYQVRTIRLLKAGDAEGARRLMREHMEDAERYMLERARIRSQASRES</sequence>
<protein>
    <submittedName>
        <fullName evidence="5">FCD domain-containing protein</fullName>
    </submittedName>
</protein>
<dbReference type="Pfam" id="PF07729">
    <property type="entry name" value="FCD"/>
    <property type="match status" value="1"/>
</dbReference>
<proteinExistence type="predicted"/>
<dbReference type="SMART" id="SM00895">
    <property type="entry name" value="FCD"/>
    <property type="match status" value="1"/>
</dbReference>
<evidence type="ECO:0000256" key="1">
    <source>
        <dbReference type="ARBA" id="ARBA00023015"/>
    </source>
</evidence>
<dbReference type="SMART" id="SM00345">
    <property type="entry name" value="HTH_GNTR"/>
    <property type="match status" value="1"/>
</dbReference>
<dbReference type="Gene3D" id="1.10.10.10">
    <property type="entry name" value="Winged helix-like DNA-binding domain superfamily/Winged helix DNA-binding domain"/>
    <property type="match status" value="1"/>
</dbReference>
<dbReference type="PROSITE" id="PS50949">
    <property type="entry name" value="HTH_GNTR"/>
    <property type="match status" value="1"/>
</dbReference>
<dbReference type="Pfam" id="PF00392">
    <property type="entry name" value="GntR"/>
    <property type="match status" value="1"/>
</dbReference>
<dbReference type="InterPro" id="IPR008920">
    <property type="entry name" value="TF_FadR/GntR_C"/>
</dbReference>
<dbReference type="EMBL" id="JAZHFV010000006">
    <property type="protein sequence ID" value="MEX4009328.1"/>
    <property type="molecule type" value="Genomic_DNA"/>
</dbReference>
<name>A0ABV3WYT4_9HYPH</name>
<dbReference type="SUPFAM" id="SSF48008">
    <property type="entry name" value="GntR ligand-binding domain-like"/>
    <property type="match status" value="1"/>
</dbReference>
<dbReference type="SUPFAM" id="SSF46785">
    <property type="entry name" value="Winged helix' DNA-binding domain"/>
    <property type="match status" value="1"/>
</dbReference>
<reference evidence="5 6" key="1">
    <citation type="submission" date="2024-01" db="EMBL/GenBank/DDBJ databases">
        <title>New evidence supports the origin of RcGTA from prophage.</title>
        <authorList>
            <person name="Xu Y."/>
            <person name="Liu B."/>
            <person name="Chen F."/>
        </authorList>
    </citation>
    <scope>NUCLEOTIDE SEQUENCE [LARGE SCALE GENOMIC DNA]</scope>
    <source>
        <strain evidence="5 6">CBW1107-2</strain>
    </source>
</reference>
<keyword evidence="2" id="KW-0238">DNA-binding</keyword>
<evidence type="ECO:0000313" key="6">
    <source>
        <dbReference type="Proteomes" id="UP001559025"/>
    </source>
</evidence>
<dbReference type="Proteomes" id="UP001559025">
    <property type="component" value="Unassembled WGS sequence"/>
</dbReference>
<dbReference type="CDD" id="cd07377">
    <property type="entry name" value="WHTH_GntR"/>
    <property type="match status" value="1"/>
</dbReference>
<dbReference type="Gene3D" id="1.20.120.530">
    <property type="entry name" value="GntR ligand-binding domain-like"/>
    <property type="match status" value="1"/>
</dbReference>
<dbReference type="RefSeq" id="WP_368804255.1">
    <property type="nucleotide sequence ID" value="NZ_JAZHFV010000006.1"/>
</dbReference>
<dbReference type="InterPro" id="IPR036388">
    <property type="entry name" value="WH-like_DNA-bd_sf"/>
</dbReference>
<evidence type="ECO:0000256" key="3">
    <source>
        <dbReference type="ARBA" id="ARBA00023163"/>
    </source>
</evidence>
<dbReference type="InterPro" id="IPR000524">
    <property type="entry name" value="Tscrpt_reg_HTH_GntR"/>
</dbReference>
<dbReference type="PANTHER" id="PTHR43537">
    <property type="entry name" value="TRANSCRIPTIONAL REGULATOR, GNTR FAMILY"/>
    <property type="match status" value="1"/>
</dbReference>
<keyword evidence="6" id="KW-1185">Reference proteome</keyword>
<dbReference type="InterPro" id="IPR011711">
    <property type="entry name" value="GntR_C"/>
</dbReference>
<accession>A0ABV3WYT4</accession>
<evidence type="ECO:0000313" key="5">
    <source>
        <dbReference type="EMBL" id="MEX4009328.1"/>
    </source>
</evidence>
<feature type="domain" description="HTH gntR-type" evidence="4">
    <location>
        <begin position="16"/>
        <end position="86"/>
    </location>
</feature>
<evidence type="ECO:0000259" key="4">
    <source>
        <dbReference type="PROSITE" id="PS50949"/>
    </source>
</evidence>
<keyword evidence="3" id="KW-0804">Transcription</keyword>
<dbReference type="InterPro" id="IPR036390">
    <property type="entry name" value="WH_DNA-bd_sf"/>
</dbReference>